<dbReference type="InterPro" id="IPR011990">
    <property type="entry name" value="TPR-like_helical_dom_sf"/>
</dbReference>
<evidence type="ECO:0000256" key="13">
    <source>
        <dbReference type="ARBA" id="ARBA00023128"/>
    </source>
</evidence>
<dbReference type="CDD" id="cd18718">
    <property type="entry name" value="PIN_PRORP"/>
    <property type="match status" value="1"/>
</dbReference>
<dbReference type="GO" id="GO:0004526">
    <property type="term" value="F:ribonuclease P activity"/>
    <property type="evidence" value="ECO:0007669"/>
    <property type="project" value="UniProtKB-EC"/>
</dbReference>
<dbReference type="PANTHER" id="PTHR13547">
    <property type="match status" value="1"/>
</dbReference>
<feature type="domain" description="PRORP" evidence="18">
    <location>
        <begin position="393"/>
        <end position="627"/>
    </location>
</feature>
<protein>
    <recommendedName>
        <fullName evidence="14">Mitochondrial ribonuclease P catalytic subunit</fullName>
        <ecNumber evidence="5">3.1.26.5</ecNumber>
    </recommendedName>
    <alternativeName>
        <fullName evidence="15">Mitochondrial ribonuclease P protein 3</fullName>
    </alternativeName>
</protein>
<evidence type="ECO:0000313" key="20">
    <source>
        <dbReference type="Proteomes" id="UP000261640"/>
    </source>
</evidence>
<evidence type="ECO:0000256" key="12">
    <source>
        <dbReference type="ARBA" id="ARBA00022946"/>
    </source>
</evidence>
<proteinExistence type="inferred from homology"/>
<evidence type="ECO:0000256" key="5">
    <source>
        <dbReference type="ARBA" id="ARBA00012179"/>
    </source>
</evidence>
<dbReference type="OrthoDB" id="46913at2759"/>
<dbReference type="GO" id="GO:0030678">
    <property type="term" value="C:mitochondrial ribonuclease P complex"/>
    <property type="evidence" value="ECO:0007669"/>
    <property type="project" value="TreeGrafter"/>
</dbReference>
<dbReference type="InterPro" id="IPR002885">
    <property type="entry name" value="PPR_rpt"/>
</dbReference>
<keyword evidence="7" id="KW-0540">Nuclease</keyword>
<feature type="region of interest" description="Disordered" evidence="17">
    <location>
        <begin position="323"/>
        <end position="342"/>
    </location>
</feature>
<dbReference type="GO" id="GO:0097745">
    <property type="term" value="P:mitochondrial tRNA 5'-end processing"/>
    <property type="evidence" value="ECO:0007669"/>
    <property type="project" value="TreeGrafter"/>
</dbReference>
<evidence type="ECO:0000256" key="6">
    <source>
        <dbReference type="ARBA" id="ARBA00022694"/>
    </source>
</evidence>
<keyword evidence="20" id="KW-1185">Reference proteome</keyword>
<evidence type="ECO:0000256" key="4">
    <source>
        <dbReference type="ARBA" id="ARBA00007626"/>
    </source>
</evidence>
<dbReference type="RefSeq" id="XP_026165099.1">
    <property type="nucleotide sequence ID" value="XM_026309314.1"/>
</dbReference>
<evidence type="ECO:0000256" key="2">
    <source>
        <dbReference type="ARBA" id="ARBA00001946"/>
    </source>
</evidence>
<comment type="cofactor">
    <cofactor evidence="2">
        <name>Mg(2+)</name>
        <dbReference type="ChEBI" id="CHEBI:18420"/>
    </cofactor>
</comment>
<keyword evidence="8" id="KW-0479">Metal-binding</keyword>
<reference evidence="19" key="1">
    <citation type="submission" date="2025-08" db="UniProtKB">
        <authorList>
            <consortium name="Ensembl"/>
        </authorList>
    </citation>
    <scope>IDENTIFICATION</scope>
</reference>
<comment type="catalytic activity">
    <reaction evidence="1">
        <text>Endonucleolytic cleavage of RNA, removing 5'-extranucleotides from tRNA precursor.</text>
        <dbReference type="EC" id="3.1.26.5"/>
    </reaction>
</comment>
<evidence type="ECO:0000256" key="7">
    <source>
        <dbReference type="ARBA" id="ARBA00022722"/>
    </source>
</evidence>
<dbReference type="InterPro" id="IPR033495">
    <property type="entry name" value="MRPP3_PIN_dom"/>
</dbReference>
<dbReference type="GO" id="GO:0046872">
    <property type="term" value="F:metal ion binding"/>
    <property type="evidence" value="ECO:0007669"/>
    <property type="project" value="UniProtKB-KW"/>
</dbReference>
<evidence type="ECO:0000256" key="9">
    <source>
        <dbReference type="ARBA" id="ARBA00022801"/>
    </source>
</evidence>
<evidence type="ECO:0000256" key="15">
    <source>
        <dbReference type="ARBA" id="ARBA00044559"/>
    </source>
</evidence>
<dbReference type="Proteomes" id="UP000261640">
    <property type="component" value="Unplaced"/>
</dbReference>
<dbReference type="GeneTree" id="ENSGT00390000002201"/>
<reference evidence="19" key="2">
    <citation type="submission" date="2025-09" db="UniProtKB">
        <authorList>
            <consortium name="Ensembl"/>
        </authorList>
    </citation>
    <scope>IDENTIFICATION</scope>
</reference>
<name>A0A3Q3M2Z2_9TELE</name>
<keyword evidence="12" id="KW-0809">Transit peptide</keyword>
<accession>A0A3Q3M2Z2</accession>
<dbReference type="Ensembl" id="ENSMAMT00000020244.2">
    <property type="protein sequence ID" value="ENSMAMP00000019717.1"/>
    <property type="gene ID" value="ENSMAMG00000013249.2"/>
</dbReference>
<dbReference type="Gene3D" id="3.40.50.11980">
    <property type="match status" value="1"/>
</dbReference>
<dbReference type="STRING" id="205130.ENSMAMP00000019717"/>
<evidence type="ECO:0000256" key="17">
    <source>
        <dbReference type="SAM" id="MobiDB-lite"/>
    </source>
</evidence>
<dbReference type="AlphaFoldDB" id="A0A3Q3M2Z2"/>
<keyword evidence="13" id="KW-0496">Mitochondrion</keyword>
<keyword evidence="9" id="KW-0378">Hydrolase</keyword>
<evidence type="ECO:0000256" key="10">
    <source>
        <dbReference type="ARBA" id="ARBA00022833"/>
    </source>
</evidence>
<keyword evidence="6" id="KW-0819">tRNA processing</keyword>
<keyword evidence="10" id="KW-0862">Zinc</keyword>
<dbReference type="GO" id="GO:0001682">
    <property type="term" value="P:tRNA 5'-leader removal"/>
    <property type="evidence" value="ECO:0007669"/>
    <property type="project" value="TreeGrafter"/>
</dbReference>
<dbReference type="Gene3D" id="1.25.40.10">
    <property type="entry name" value="Tetratricopeptide repeat domain"/>
    <property type="match status" value="1"/>
</dbReference>
<dbReference type="FunFam" id="1.25.40.10:FF:001403">
    <property type="entry name" value="Mitochondrial ribonuclease P protein 3-like Protein"/>
    <property type="match status" value="1"/>
</dbReference>
<feature type="repeat" description="PPR" evidence="16">
    <location>
        <begin position="280"/>
        <end position="314"/>
    </location>
</feature>
<evidence type="ECO:0000256" key="11">
    <source>
        <dbReference type="ARBA" id="ARBA00022842"/>
    </source>
</evidence>
<evidence type="ECO:0000259" key="18">
    <source>
        <dbReference type="Pfam" id="PF16953"/>
    </source>
</evidence>
<dbReference type="PROSITE" id="PS51375">
    <property type="entry name" value="PPR"/>
    <property type="match status" value="1"/>
</dbReference>
<sequence length="632" mass="71914">MGSTMIIKVRICLKSLQPLFNRGRPGLLTIKTGLCKSSQLPTAPRFLCTRDSKPILGGRLTDMRSSRQADGQGGIKNRTTTHRRDELWDNTLEERGKNDTFRQRPSFPKSVFSAGTAKRTTEMLKRKAALASRDEEDHEVDTEERTPRGVGKVQPPDRPLSPAEWRTLKESLANPRRFDIQMMCALFTSGADLNIAKSLLTFVAMETGTLSYELLLRYLTLCVSGGHDAEVFDIYDIMQGSFSSLDTGACSLFIKSFSRTVRWREAVDMLHEIKKVLTPSSRNYGDVIAAAVLHGDMSTAWALYDELIEKGLNPHQETWSALFKGSGQTEDGDEKESEAVSQSEHQERLLGILLYMRNNQIYPQHSLASNIKTWFESLTEEKWTGSWTSPTPKGMCSCCGSELESIQLTAEEYQHLKDRVMTDIIRGQDVFNKTTPEELEQFKAFVKRKPAFDVVVDGLNVANINKDKSKLSEMLLTVVTELERQGLAVLVLGRKHMLRPSRSWERHNMNLIRQKAHCFFTENISEDDPFLLYGSLHSGNHCRFVSRDLMRDHKACLPDGATRRLFFKWQRGHQLVVDGYVAAGRRVRFQSIPSYDTIVQTSGSSWHIPYDDTEDRNTYEVPQRWLCLSKKH</sequence>
<dbReference type="InterPro" id="IPR031595">
    <property type="entry name" value="PRORP_C"/>
</dbReference>
<evidence type="ECO:0000256" key="8">
    <source>
        <dbReference type="ARBA" id="ARBA00022723"/>
    </source>
</evidence>
<dbReference type="PANTHER" id="PTHR13547:SF1">
    <property type="entry name" value="MITOCHONDRIAL RIBONUCLEASE P CATALYTIC SUBUNIT"/>
    <property type="match status" value="1"/>
</dbReference>
<evidence type="ECO:0000256" key="1">
    <source>
        <dbReference type="ARBA" id="ARBA00000928"/>
    </source>
</evidence>
<feature type="region of interest" description="Disordered" evidence="17">
    <location>
        <begin position="64"/>
        <end position="108"/>
    </location>
</feature>
<dbReference type="EC" id="3.1.26.5" evidence="5"/>
<comment type="similarity">
    <text evidence="4">Belongs to the PPR family. P subfamily.</text>
</comment>
<evidence type="ECO:0000256" key="16">
    <source>
        <dbReference type="PROSITE-ProRule" id="PRU00708"/>
    </source>
</evidence>
<feature type="region of interest" description="Disordered" evidence="17">
    <location>
        <begin position="127"/>
        <end position="162"/>
    </location>
</feature>
<organism evidence="19 20">
    <name type="scientific">Mastacembelus armatus</name>
    <name type="common">zig-zag eel</name>
    <dbReference type="NCBI Taxonomy" id="205130"/>
    <lineage>
        <taxon>Eukaryota</taxon>
        <taxon>Metazoa</taxon>
        <taxon>Chordata</taxon>
        <taxon>Craniata</taxon>
        <taxon>Vertebrata</taxon>
        <taxon>Euteleostomi</taxon>
        <taxon>Actinopterygii</taxon>
        <taxon>Neopterygii</taxon>
        <taxon>Teleostei</taxon>
        <taxon>Neoteleostei</taxon>
        <taxon>Acanthomorphata</taxon>
        <taxon>Anabantaria</taxon>
        <taxon>Synbranchiformes</taxon>
        <taxon>Mastacembelidae</taxon>
        <taxon>Mastacembelus</taxon>
    </lineage>
</organism>
<dbReference type="GeneID" id="113131703"/>
<feature type="compositionally biased region" description="Basic and acidic residues" evidence="17">
    <location>
        <begin position="82"/>
        <end position="102"/>
    </location>
</feature>
<evidence type="ECO:0000313" key="19">
    <source>
        <dbReference type="Ensembl" id="ENSMAMP00000019717.1"/>
    </source>
</evidence>
<evidence type="ECO:0000256" key="3">
    <source>
        <dbReference type="ARBA" id="ARBA00004173"/>
    </source>
</evidence>
<keyword evidence="11" id="KW-0460">Magnesium</keyword>
<dbReference type="Pfam" id="PF16953">
    <property type="entry name" value="PRORP"/>
    <property type="match status" value="1"/>
</dbReference>
<comment type="subcellular location">
    <subcellularLocation>
        <location evidence="3">Mitochondrion</location>
    </subcellularLocation>
</comment>
<evidence type="ECO:0000256" key="14">
    <source>
        <dbReference type="ARBA" id="ARBA00044536"/>
    </source>
</evidence>